<dbReference type="Pfam" id="PF22645">
    <property type="entry name" value="GKRP_SIS_N"/>
    <property type="match status" value="1"/>
</dbReference>
<proteinExistence type="predicted"/>
<accession>A0A318TBA5</accession>
<dbReference type="CDD" id="cd05007">
    <property type="entry name" value="SIS_Etherase"/>
    <property type="match status" value="1"/>
</dbReference>
<dbReference type="AlphaFoldDB" id="A0A318TBA5"/>
<dbReference type="InterPro" id="IPR005488">
    <property type="entry name" value="Etherase_MurQ"/>
</dbReference>
<evidence type="ECO:0000256" key="2">
    <source>
        <dbReference type="ARBA" id="ARBA00023277"/>
    </source>
</evidence>
<dbReference type="GO" id="GO:0016803">
    <property type="term" value="F:ether hydrolase activity"/>
    <property type="evidence" value="ECO:0007669"/>
    <property type="project" value="TreeGrafter"/>
</dbReference>
<name>A0A318TBA5_9RHOB</name>
<keyword evidence="1" id="KW-0456">Lyase</keyword>
<sequence length="297" mass="29786">MSTTETAAPRYAGIETWPTADLVAAMIEGQMAATASLLPAAPAIARAVEHGAKRLARGGRLIYLGAGTSGRLATLDAAELPPTFGWPAERALALMAGGPAAVTGAVEGAEDDGAAAIAALKAAGLGEADVVIGLAASGRTPFVAEGLRHARAEGALTLAIFCNEGGPLGEIAEIPILVATGAEVLAGSTRMKAGTAQKAVLTVLSTGIFTAMGYVHRGRMVEMAPTNEKLAARARRMIADLADVPEAEAQAALEAGGSIKTALVMLELGLDRDAAEARLAASGGRLHRALAAPLSAG</sequence>
<keyword evidence="2" id="KW-0119">Carbohydrate metabolism</keyword>
<dbReference type="GO" id="GO:0016835">
    <property type="term" value="F:carbon-oxygen lyase activity"/>
    <property type="evidence" value="ECO:0007669"/>
    <property type="project" value="InterPro"/>
</dbReference>
<dbReference type="NCBIfam" id="NF009222">
    <property type="entry name" value="PRK12570.1"/>
    <property type="match status" value="1"/>
</dbReference>
<dbReference type="InterPro" id="IPR040190">
    <property type="entry name" value="MURQ/GCKR"/>
</dbReference>
<dbReference type="EMBL" id="QJTE01000001">
    <property type="protein sequence ID" value="PYE85608.1"/>
    <property type="molecule type" value="Genomic_DNA"/>
</dbReference>
<organism evidence="4 5">
    <name type="scientific">Pseudoroseicyclus aestuarii</name>
    <dbReference type="NCBI Taxonomy" id="1795041"/>
    <lineage>
        <taxon>Bacteria</taxon>
        <taxon>Pseudomonadati</taxon>
        <taxon>Pseudomonadota</taxon>
        <taxon>Alphaproteobacteria</taxon>
        <taxon>Rhodobacterales</taxon>
        <taxon>Paracoccaceae</taxon>
        <taxon>Pseudoroseicyclus</taxon>
    </lineage>
</organism>
<dbReference type="NCBIfam" id="NF003915">
    <property type="entry name" value="PRK05441.1"/>
    <property type="match status" value="1"/>
</dbReference>
<dbReference type="RefSeq" id="WP_110812651.1">
    <property type="nucleotide sequence ID" value="NZ_QJTE01000001.1"/>
</dbReference>
<dbReference type="PANTHER" id="PTHR10088:SF4">
    <property type="entry name" value="GLUCOKINASE REGULATORY PROTEIN"/>
    <property type="match status" value="1"/>
</dbReference>
<keyword evidence="5" id="KW-1185">Reference proteome</keyword>
<gene>
    <name evidence="4" type="ORF">DFP88_101276</name>
</gene>
<dbReference type="Gene3D" id="1.10.8.1080">
    <property type="match status" value="1"/>
</dbReference>
<dbReference type="SUPFAM" id="SSF53697">
    <property type="entry name" value="SIS domain"/>
    <property type="match status" value="1"/>
</dbReference>
<protein>
    <submittedName>
        <fullName evidence="4">N-acetylmuramic acid 6-phosphate etherase</fullName>
    </submittedName>
</protein>
<reference evidence="4 5" key="1">
    <citation type="submission" date="2018-06" db="EMBL/GenBank/DDBJ databases">
        <title>Genomic Encyclopedia of Type Strains, Phase III (KMG-III): the genomes of soil and plant-associated and newly described type strains.</title>
        <authorList>
            <person name="Whitman W."/>
        </authorList>
    </citation>
    <scope>NUCLEOTIDE SEQUENCE [LARGE SCALE GENOMIC DNA]</scope>
    <source>
        <strain evidence="4 5">CECT 9025</strain>
    </source>
</reference>
<dbReference type="Proteomes" id="UP000248311">
    <property type="component" value="Unassembled WGS sequence"/>
</dbReference>
<dbReference type="InterPro" id="IPR001347">
    <property type="entry name" value="SIS_dom"/>
</dbReference>
<comment type="caution">
    <text evidence="4">The sequence shown here is derived from an EMBL/GenBank/DDBJ whole genome shotgun (WGS) entry which is preliminary data.</text>
</comment>
<evidence type="ECO:0000259" key="3">
    <source>
        <dbReference type="PROSITE" id="PS51464"/>
    </source>
</evidence>
<evidence type="ECO:0000313" key="4">
    <source>
        <dbReference type="EMBL" id="PYE85608.1"/>
    </source>
</evidence>
<dbReference type="GO" id="GO:0046348">
    <property type="term" value="P:amino sugar catabolic process"/>
    <property type="evidence" value="ECO:0007669"/>
    <property type="project" value="InterPro"/>
</dbReference>
<dbReference type="Gene3D" id="3.40.50.10490">
    <property type="entry name" value="Glucose-6-phosphate isomerase like protein, domain 1"/>
    <property type="match status" value="1"/>
</dbReference>
<dbReference type="OrthoDB" id="9813395at2"/>
<dbReference type="InterPro" id="IPR005486">
    <property type="entry name" value="Glucokinase_regulatory_CS"/>
</dbReference>
<feature type="domain" description="SIS" evidence="3">
    <location>
        <begin position="51"/>
        <end position="214"/>
    </location>
</feature>
<dbReference type="PROSITE" id="PS51464">
    <property type="entry name" value="SIS"/>
    <property type="match status" value="1"/>
</dbReference>
<evidence type="ECO:0000313" key="5">
    <source>
        <dbReference type="Proteomes" id="UP000248311"/>
    </source>
</evidence>
<dbReference type="PANTHER" id="PTHR10088">
    <property type="entry name" value="GLUCOKINASE REGULATORY PROTEIN"/>
    <property type="match status" value="1"/>
</dbReference>
<dbReference type="GO" id="GO:0097367">
    <property type="term" value="F:carbohydrate derivative binding"/>
    <property type="evidence" value="ECO:0007669"/>
    <property type="project" value="InterPro"/>
</dbReference>
<dbReference type="InterPro" id="IPR046348">
    <property type="entry name" value="SIS_dom_sf"/>
</dbReference>
<dbReference type="GO" id="GO:0009254">
    <property type="term" value="P:peptidoglycan turnover"/>
    <property type="evidence" value="ECO:0007669"/>
    <property type="project" value="TreeGrafter"/>
</dbReference>
<dbReference type="PROSITE" id="PS01272">
    <property type="entry name" value="GCKR"/>
    <property type="match status" value="1"/>
</dbReference>
<evidence type="ECO:0000256" key="1">
    <source>
        <dbReference type="ARBA" id="ARBA00023239"/>
    </source>
</evidence>